<keyword evidence="8" id="KW-0732">Signal</keyword>
<feature type="repeat" description="TPR" evidence="6">
    <location>
        <begin position="163"/>
        <end position="196"/>
    </location>
</feature>
<dbReference type="Gene3D" id="1.25.40.10">
    <property type="entry name" value="Tetratricopeptide repeat domain"/>
    <property type="match status" value="1"/>
</dbReference>
<keyword evidence="7" id="KW-1133">Transmembrane helix</keyword>
<dbReference type="Pfam" id="PF12833">
    <property type="entry name" value="HTH_18"/>
    <property type="match status" value="1"/>
</dbReference>
<evidence type="ECO:0000313" key="10">
    <source>
        <dbReference type="EMBL" id="PJY69772.1"/>
    </source>
</evidence>
<accession>A0A2M9V1C6</accession>
<dbReference type="EMBL" id="PDCW01000057">
    <property type="protein sequence ID" value="PJY69772.1"/>
    <property type="molecule type" value="Genomic_DNA"/>
</dbReference>
<name>A0A2M9V1C6_BACFG</name>
<dbReference type="PANTHER" id="PTHR43280">
    <property type="entry name" value="ARAC-FAMILY TRANSCRIPTIONAL REGULATOR"/>
    <property type="match status" value="1"/>
</dbReference>
<feature type="chain" id="PRO_5014605373" evidence="8">
    <location>
        <begin position="26"/>
        <end position="575"/>
    </location>
</feature>
<dbReference type="AlphaFoldDB" id="A0A2M9V1C6"/>
<feature type="signal peptide" evidence="8">
    <location>
        <begin position="1"/>
        <end position="25"/>
    </location>
</feature>
<evidence type="ECO:0000256" key="8">
    <source>
        <dbReference type="SAM" id="SignalP"/>
    </source>
</evidence>
<keyword evidence="2 6" id="KW-0802">TPR repeat</keyword>
<feature type="domain" description="HTH araC/xylS-type" evidence="9">
    <location>
        <begin position="472"/>
        <end position="574"/>
    </location>
</feature>
<protein>
    <submittedName>
        <fullName evidence="10">Helix-turn-helix domain protein</fullName>
    </submittedName>
</protein>
<feature type="transmembrane region" description="Helical" evidence="7">
    <location>
        <begin position="395"/>
        <end position="418"/>
    </location>
</feature>
<evidence type="ECO:0000256" key="7">
    <source>
        <dbReference type="SAM" id="Phobius"/>
    </source>
</evidence>
<keyword evidence="3" id="KW-0805">Transcription regulation</keyword>
<evidence type="ECO:0000256" key="4">
    <source>
        <dbReference type="ARBA" id="ARBA00023125"/>
    </source>
</evidence>
<dbReference type="PANTHER" id="PTHR43280:SF2">
    <property type="entry name" value="HTH-TYPE TRANSCRIPTIONAL REGULATOR EXSA"/>
    <property type="match status" value="1"/>
</dbReference>
<dbReference type="GO" id="GO:0003700">
    <property type="term" value="F:DNA-binding transcription factor activity"/>
    <property type="evidence" value="ECO:0007669"/>
    <property type="project" value="InterPro"/>
</dbReference>
<dbReference type="Proteomes" id="UP000231846">
    <property type="component" value="Unassembled WGS sequence"/>
</dbReference>
<evidence type="ECO:0000256" key="1">
    <source>
        <dbReference type="ARBA" id="ARBA00022737"/>
    </source>
</evidence>
<dbReference type="InterPro" id="IPR018060">
    <property type="entry name" value="HTH_AraC"/>
</dbReference>
<keyword evidence="1" id="KW-0677">Repeat</keyword>
<dbReference type="RefSeq" id="WP_057194348.1">
    <property type="nucleotide sequence ID" value="NZ_JAQDLP010000008.1"/>
</dbReference>
<dbReference type="Pfam" id="PF07719">
    <property type="entry name" value="TPR_2"/>
    <property type="match status" value="1"/>
</dbReference>
<dbReference type="PROSITE" id="PS01124">
    <property type="entry name" value="HTH_ARAC_FAMILY_2"/>
    <property type="match status" value="1"/>
</dbReference>
<evidence type="ECO:0000259" key="9">
    <source>
        <dbReference type="PROSITE" id="PS01124"/>
    </source>
</evidence>
<sequence length="575" mass="66366" precursor="true">MKRRQAWSRWITILSICFVCSSAVAESDFSMLLDSLRNKIQESQGKDKIEVLSLLARLDSRSRDYDKWEKECRLQNDAVALSFAYAERANCLNNMYPDTDSVLVFARRVMPEIQNEQTCIAYYIISSVVVNHLIYTGNIKEAQIQVNAMLRDAHESHNALAQAVAYYSQGRILYSLRQYKDAIDAFQKGLNLCPPYKHQSAVVLLSVYGEIKSWLIDSYIQIGRYKEADEACSSLNELLNFMVQNGHKDLIGRLPIRSLSLQAISYIRQGKIDEAERLIRKCDELMLPEISMRWYSDFYKARSELSTSKKQYLDAIADLEVCMQNTLKYTPEYYFFLKKKAELLPYIGRGQDGIKLLVHYIDASDSIERKDIARQAHEIRTEYKVDDLSAENNRVIWMLVICAVMCVILIILIIMYVFHNRRLRSKNRKLVENLHKLDQMGGVKAFYEWSVDEKTEHDGTEIIAEEERELYGKIVSYLSAENRFAETQISRDTLASALGTNRTYIANAIKKCTGLAVNEYVNMLRLEYARGLLVERPEDSITLISEEAGFGSVRNFNRLFVAKYAVSPTEYRNNN</sequence>
<keyword evidence="4" id="KW-0238">DNA-binding</keyword>
<dbReference type="InterPro" id="IPR019734">
    <property type="entry name" value="TPR_rpt"/>
</dbReference>
<dbReference type="SUPFAM" id="SSF46689">
    <property type="entry name" value="Homeodomain-like"/>
    <property type="match status" value="1"/>
</dbReference>
<evidence type="ECO:0000256" key="6">
    <source>
        <dbReference type="PROSITE-ProRule" id="PRU00339"/>
    </source>
</evidence>
<keyword evidence="7" id="KW-0472">Membrane</keyword>
<organism evidence="10 11">
    <name type="scientific">Bacteroides fragilis</name>
    <dbReference type="NCBI Taxonomy" id="817"/>
    <lineage>
        <taxon>Bacteria</taxon>
        <taxon>Pseudomonadati</taxon>
        <taxon>Bacteroidota</taxon>
        <taxon>Bacteroidia</taxon>
        <taxon>Bacteroidales</taxon>
        <taxon>Bacteroidaceae</taxon>
        <taxon>Bacteroides</taxon>
    </lineage>
</organism>
<evidence type="ECO:0000313" key="11">
    <source>
        <dbReference type="Proteomes" id="UP000231846"/>
    </source>
</evidence>
<evidence type="ECO:0000256" key="5">
    <source>
        <dbReference type="ARBA" id="ARBA00023163"/>
    </source>
</evidence>
<gene>
    <name evidence="10" type="ORF">CQW34_04312</name>
</gene>
<dbReference type="PROSITE" id="PS50293">
    <property type="entry name" value="TPR_REGION"/>
    <property type="match status" value="1"/>
</dbReference>
<keyword evidence="7" id="KW-0812">Transmembrane</keyword>
<dbReference type="SUPFAM" id="SSF48452">
    <property type="entry name" value="TPR-like"/>
    <property type="match status" value="1"/>
</dbReference>
<dbReference type="SMART" id="SM00342">
    <property type="entry name" value="HTH_ARAC"/>
    <property type="match status" value="1"/>
</dbReference>
<dbReference type="SMART" id="SM00028">
    <property type="entry name" value="TPR"/>
    <property type="match status" value="1"/>
</dbReference>
<dbReference type="GO" id="GO:0043565">
    <property type="term" value="F:sequence-specific DNA binding"/>
    <property type="evidence" value="ECO:0007669"/>
    <property type="project" value="InterPro"/>
</dbReference>
<proteinExistence type="predicted"/>
<dbReference type="InterPro" id="IPR011990">
    <property type="entry name" value="TPR-like_helical_dom_sf"/>
</dbReference>
<reference evidence="10 11" key="1">
    <citation type="journal article" date="2017" name="MBio">
        <title>Gut Symbiont Bacteroides fragilis Secretes a Eukaryotic-Like Ubiquitin Protein That Mediates Intraspecies Antagonism.</title>
        <authorList>
            <person name="Chatzidaki-Livanis M."/>
            <person name="Coyne M.J."/>
            <person name="Roelofs K.G."/>
            <person name="Gentyala R.R."/>
            <person name="Caldwell J.M."/>
            <person name="Comstock L.E."/>
        </authorList>
    </citation>
    <scope>NUCLEOTIDE SEQUENCE [LARGE SCALE GENOMIC DNA]</scope>
    <source>
        <strain evidence="10 11">12905</strain>
    </source>
</reference>
<evidence type="ECO:0000256" key="2">
    <source>
        <dbReference type="ARBA" id="ARBA00022803"/>
    </source>
</evidence>
<dbReference type="InterPro" id="IPR013105">
    <property type="entry name" value="TPR_2"/>
</dbReference>
<dbReference type="Gene3D" id="1.10.10.60">
    <property type="entry name" value="Homeodomain-like"/>
    <property type="match status" value="2"/>
</dbReference>
<dbReference type="InterPro" id="IPR009057">
    <property type="entry name" value="Homeodomain-like_sf"/>
</dbReference>
<evidence type="ECO:0000256" key="3">
    <source>
        <dbReference type="ARBA" id="ARBA00023015"/>
    </source>
</evidence>
<comment type="caution">
    <text evidence="10">The sequence shown here is derived from an EMBL/GenBank/DDBJ whole genome shotgun (WGS) entry which is preliminary data.</text>
</comment>
<keyword evidence="5" id="KW-0804">Transcription</keyword>
<dbReference type="PROSITE" id="PS50005">
    <property type="entry name" value="TPR"/>
    <property type="match status" value="1"/>
</dbReference>